<feature type="compositionally biased region" description="Basic residues" evidence="1">
    <location>
        <begin position="25"/>
        <end position="38"/>
    </location>
</feature>
<dbReference type="OrthoDB" id="2523818at2759"/>
<keyword evidence="2" id="KW-0732">Signal</keyword>
<reference evidence="3" key="1">
    <citation type="journal article" date="2014" name="Genome Announc.">
        <title>Draft genome sequence of Rhodosporidium toruloides CECT1137, an oleaginous yeast of biotechnological interest.</title>
        <authorList>
            <person name="Morin N."/>
            <person name="Calcas X."/>
            <person name="Devillers H."/>
            <person name="Durrens P."/>
            <person name="Sherman D.J."/>
            <person name="Nicaud J.-M."/>
            <person name="Neuveglise C."/>
        </authorList>
    </citation>
    <scope>NUCLEOTIDE SEQUENCE</scope>
    <source>
        <strain evidence="3">CECT1137</strain>
    </source>
</reference>
<proteinExistence type="predicted"/>
<protein>
    <submittedName>
        <fullName evidence="3">RHTO0S02e11386g1_1</fullName>
    </submittedName>
</protein>
<dbReference type="AlphaFoldDB" id="A0A061AR04"/>
<organism evidence="3">
    <name type="scientific">Rhodotorula toruloides</name>
    <name type="common">Yeast</name>
    <name type="synonym">Rhodosporidium toruloides</name>
    <dbReference type="NCBI Taxonomy" id="5286"/>
    <lineage>
        <taxon>Eukaryota</taxon>
        <taxon>Fungi</taxon>
        <taxon>Dikarya</taxon>
        <taxon>Basidiomycota</taxon>
        <taxon>Pucciniomycotina</taxon>
        <taxon>Microbotryomycetes</taxon>
        <taxon>Sporidiobolales</taxon>
        <taxon>Sporidiobolaceae</taxon>
        <taxon>Rhodotorula</taxon>
    </lineage>
</organism>
<evidence type="ECO:0000256" key="2">
    <source>
        <dbReference type="SAM" id="SignalP"/>
    </source>
</evidence>
<feature type="chain" id="PRO_5001598222" evidence="2">
    <location>
        <begin position="20"/>
        <end position="197"/>
    </location>
</feature>
<feature type="region of interest" description="Disordered" evidence="1">
    <location>
        <begin position="20"/>
        <end position="43"/>
    </location>
</feature>
<feature type="signal peptide" evidence="2">
    <location>
        <begin position="1"/>
        <end position="19"/>
    </location>
</feature>
<sequence length="197" mass="19878">MRSTLLLLIAAVFVGSAAAGANHNSKPRTHLRQKRAWGQRRQLNNPDPATFLSAVPSDATAAVTILNTDAAPSGTTAAAAGATQAPVAPLVCAPSAGLAAFCDPNAGVCCQTGLTCSDNACQAVCTIDTTEAYCDASTPCNAALGYTCYKSRCRPPTGAVRVQNGQSCDQGGANTQFCIPGKGICVGGTCLACSQHA</sequence>
<name>A0A061AR04_RHOTO</name>
<gene>
    <name evidence="3" type="ORF">RHTO0S_02e11386g</name>
</gene>
<evidence type="ECO:0000256" key="1">
    <source>
        <dbReference type="SAM" id="MobiDB-lite"/>
    </source>
</evidence>
<accession>A0A061AR04</accession>
<evidence type="ECO:0000313" key="3">
    <source>
        <dbReference type="EMBL" id="CDR37161.1"/>
    </source>
</evidence>
<dbReference type="EMBL" id="LK052937">
    <property type="protein sequence ID" value="CDR37161.1"/>
    <property type="molecule type" value="Genomic_DNA"/>
</dbReference>